<name>A0A127PXR2_9BURK</name>
<dbReference type="InterPro" id="IPR036282">
    <property type="entry name" value="Glutathione-S-Trfase_C_sf"/>
</dbReference>
<evidence type="ECO:0000313" key="7">
    <source>
        <dbReference type="EMBL" id="AMP12425.1"/>
    </source>
</evidence>
<dbReference type="InterPro" id="IPR036249">
    <property type="entry name" value="Thioredoxin-like_sf"/>
</dbReference>
<dbReference type="PROSITE" id="PS50405">
    <property type="entry name" value="GST_CTER"/>
    <property type="match status" value="1"/>
</dbReference>
<evidence type="ECO:0000313" key="8">
    <source>
        <dbReference type="Proteomes" id="UP000074561"/>
    </source>
</evidence>
<keyword evidence="9" id="KW-1185">Reference proteome</keyword>
<dbReference type="PATRIC" id="fig|279113.10.peg.132"/>
<proteinExistence type="inferred from homology"/>
<dbReference type="STRING" id="279113.CPter91_0125"/>
<dbReference type="InterPro" id="IPR010987">
    <property type="entry name" value="Glutathione-S-Trfase_C-like"/>
</dbReference>
<dbReference type="Pfam" id="PF00043">
    <property type="entry name" value="GST_C"/>
    <property type="match status" value="1"/>
</dbReference>
<sequence length="211" mass="22728">MPVARPAQPIRLYRSPFSGHAHRVELFLSLLDLPFEMIDVDLRAGEQKKPGFLAKNPFGQVPVIEDGAVTLADSNAILVYLASKYGDDGWLPRDPLGAAGVQRFLSLAAGEIFRGPASARMAALFGVPLDREAARATALQLFAVLEPHLAGRDYLTGAHPTIADVAAYSYIAHAPEGGIALDAYPQIRSWLRRMEALPGFVAMRASQPLAA</sequence>
<dbReference type="SFLD" id="SFLDG01151">
    <property type="entry name" value="Main.2:_Nu-like"/>
    <property type="match status" value="1"/>
</dbReference>
<dbReference type="PROSITE" id="PS50404">
    <property type="entry name" value="GST_NTER"/>
    <property type="match status" value="1"/>
</dbReference>
<dbReference type="AlphaFoldDB" id="A0A127PXR2"/>
<organism evidence="6 8">
    <name type="scientific">Collimonas pratensis</name>
    <dbReference type="NCBI Taxonomy" id="279113"/>
    <lineage>
        <taxon>Bacteria</taxon>
        <taxon>Pseudomonadati</taxon>
        <taxon>Pseudomonadota</taxon>
        <taxon>Betaproteobacteria</taxon>
        <taxon>Burkholderiales</taxon>
        <taxon>Oxalobacteraceae</taxon>
        <taxon>Collimonas</taxon>
    </lineage>
</organism>
<evidence type="ECO:0000259" key="5">
    <source>
        <dbReference type="PROSITE" id="PS50405"/>
    </source>
</evidence>
<keyword evidence="2 6" id="KW-0808">Transferase</keyword>
<dbReference type="SFLD" id="SFLDS00019">
    <property type="entry name" value="Glutathione_Transferase_(cytos"/>
    <property type="match status" value="1"/>
</dbReference>
<dbReference type="Gene3D" id="3.40.30.10">
    <property type="entry name" value="Glutaredoxin"/>
    <property type="match status" value="1"/>
</dbReference>
<dbReference type="EMBL" id="CP013236">
    <property type="protein sequence ID" value="AMP12425.1"/>
    <property type="molecule type" value="Genomic_DNA"/>
</dbReference>
<reference evidence="8 9" key="1">
    <citation type="submission" date="2015-11" db="EMBL/GenBank/DDBJ databases">
        <title>Exploring the genomic traits of fungus-feeding bacterial genus Collimonas.</title>
        <authorList>
            <person name="Song C."/>
            <person name="Schmidt R."/>
            <person name="de Jager V."/>
            <person name="Krzyzanowska D."/>
            <person name="Jongedijk E."/>
            <person name="Cankar K."/>
            <person name="Beekwilder J."/>
            <person name="van Veen A."/>
            <person name="de Boer W."/>
            <person name="van Veen J.A."/>
            <person name="Garbeva P."/>
        </authorList>
    </citation>
    <scope>NUCLEOTIDE SEQUENCE [LARGE SCALE GENOMIC DNA]</scope>
    <source>
        <strain evidence="7 9">Ter291</strain>
        <strain evidence="6 8">Ter91</strain>
    </source>
</reference>
<evidence type="ECO:0000313" key="9">
    <source>
        <dbReference type="Proteomes" id="UP000074914"/>
    </source>
</evidence>
<dbReference type="FunFam" id="3.40.30.10:FF:000039">
    <property type="entry name" value="Glutathione S-transferase domain"/>
    <property type="match status" value="1"/>
</dbReference>
<dbReference type="PANTHER" id="PTHR44051">
    <property type="entry name" value="GLUTATHIONE S-TRANSFERASE-RELATED"/>
    <property type="match status" value="1"/>
</dbReference>
<dbReference type="SFLD" id="SFLDG00358">
    <property type="entry name" value="Main_(cytGST)"/>
    <property type="match status" value="1"/>
</dbReference>
<evidence type="ECO:0000259" key="4">
    <source>
        <dbReference type="PROSITE" id="PS50404"/>
    </source>
</evidence>
<dbReference type="Gene3D" id="1.20.1050.10">
    <property type="match status" value="1"/>
</dbReference>
<dbReference type="InterPro" id="IPR004045">
    <property type="entry name" value="Glutathione_S-Trfase_N"/>
</dbReference>
<dbReference type="Pfam" id="PF02798">
    <property type="entry name" value="GST_N"/>
    <property type="match status" value="1"/>
</dbReference>
<evidence type="ECO:0000256" key="2">
    <source>
        <dbReference type="ARBA" id="ARBA00022679"/>
    </source>
</evidence>
<comment type="similarity">
    <text evidence="1 3">Belongs to the GST superfamily.</text>
</comment>
<dbReference type="InterPro" id="IPR040079">
    <property type="entry name" value="Glutathione_S-Trfase"/>
</dbReference>
<dbReference type="Proteomes" id="UP000074914">
    <property type="component" value="Chromosome"/>
</dbReference>
<dbReference type="SUPFAM" id="SSF47616">
    <property type="entry name" value="GST C-terminal domain-like"/>
    <property type="match status" value="1"/>
</dbReference>
<dbReference type="CDD" id="cd03056">
    <property type="entry name" value="GST_N_4"/>
    <property type="match status" value="1"/>
</dbReference>
<feature type="domain" description="GST N-terminal" evidence="4">
    <location>
        <begin position="8"/>
        <end position="89"/>
    </location>
</feature>
<evidence type="ECO:0000313" key="6">
    <source>
        <dbReference type="EMBL" id="AMP02524.1"/>
    </source>
</evidence>
<dbReference type="GO" id="GO:0016740">
    <property type="term" value="F:transferase activity"/>
    <property type="evidence" value="ECO:0007669"/>
    <property type="project" value="UniProtKB-KW"/>
</dbReference>
<feature type="domain" description="GST C-terminal" evidence="5">
    <location>
        <begin position="94"/>
        <end position="211"/>
    </location>
</feature>
<dbReference type="OrthoDB" id="9797500at2"/>
<accession>A0A127PXR2</accession>
<dbReference type="CDD" id="cd03206">
    <property type="entry name" value="GST_C_7"/>
    <property type="match status" value="1"/>
</dbReference>
<dbReference type="KEGG" id="cpra:CPter91_0125"/>
<protein>
    <submittedName>
        <fullName evidence="6">Glutathione S-transferase, C-terminal domain protein</fullName>
    </submittedName>
</protein>
<dbReference type="PANTHER" id="PTHR44051:SF2">
    <property type="entry name" value="HYPOTHETICAL GLUTATHIONE S-TRANSFERASE LIKE PROTEIN"/>
    <property type="match status" value="1"/>
</dbReference>
<gene>
    <name evidence="7" type="ORF">CPter291_0129</name>
    <name evidence="6" type="ORF">CPter91_0125</name>
</gene>
<evidence type="ECO:0000256" key="3">
    <source>
        <dbReference type="RuleBase" id="RU003494"/>
    </source>
</evidence>
<evidence type="ECO:0000256" key="1">
    <source>
        <dbReference type="ARBA" id="ARBA00007409"/>
    </source>
</evidence>
<dbReference type="EMBL" id="CP013234">
    <property type="protein sequence ID" value="AMP02524.1"/>
    <property type="molecule type" value="Genomic_DNA"/>
</dbReference>
<dbReference type="RefSeq" id="WP_061935573.1">
    <property type="nucleotide sequence ID" value="NZ_CP013234.1"/>
</dbReference>
<dbReference type="InterPro" id="IPR004046">
    <property type="entry name" value="GST_C"/>
</dbReference>
<dbReference type="Proteomes" id="UP000074561">
    <property type="component" value="Chromosome"/>
</dbReference>
<dbReference type="SUPFAM" id="SSF52833">
    <property type="entry name" value="Thioredoxin-like"/>
    <property type="match status" value="1"/>
</dbReference>